<dbReference type="EMBL" id="ARZX01000002">
    <property type="protein sequence ID" value="EWH14856.1"/>
    <property type="molecule type" value="Genomic_DNA"/>
</dbReference>
<evidence type="ECO:0000313" key="3">
    <source>
        <dbReference type="Proteomes" id="UP000019275"/>
    </source>
</evidence>
<keyword evidence="1" id="KW-1133">Transmembrane helix</keyword>
<evidence type="ECO:0000313" key="2">
    <source>
        <dbReference type="EMBL" id="EWH14856.1"/>
    </source>
</evidence>
<protein>
    <recommendedName>
        <fullName evidence="4">Zinc-ribbon 15 domain-containing protein</fullName>
    </recommendedName>
</protein>
<evidence type="ECO:0008006" key="4">
    <source>
        <dbReference type="Google" id="ProtNLM"/>
    </source>
</evidence>
<dbReference type="RefSeq" id="WP_034643859.1">
    <property type="nucleotide sequence ID" value="NZ_ARZX01000002.1"/>
</dbReference>
<proteinExistence type="predicted"/>
<organism evidence="2 3">
    <name type="scientific">Cellulophaga geojensis KL-A</name>
    <dbReference type="NCBI Taxonomy" id="1328323"/>
    <lineage>
        <taxon>Bacteria</taxon>
        <taxon>Pseudomonadati</taxon>
        <taxon>Bacteroidota</taxon>
        <taxon>Flavobacteriia</taxon>
        <taxon>Flavobacteriales</taxon>
        <taxon>Flavobacteriaceae</taxon>
        <taxon>Cellulophaga</taxon>
    </lineage>
</organism>
<keyword evidence="3" id="KW-1185">Reference proteome</keyword>
<keyword evidence="1" id="KW-0812">Transmembrane</keyword>
<dbReference type="Proteomes" id="UP000019275">
    <property type="component" value="Unassembled WGS sequence"/>
</dbReference>
<keyword evidence="1" id="KW-0472">Membrane</keyword>
<comment type="caution">
    <text evidence="2">The sequence shown here is derived from an EMBL/GenBank/DDBJ whole genome shotgun (WGS) entry which is preliminary data.</text>
</comment>
<evidence type="ECO:0000256" key="1">
    <source>
        <dbReference type="SAM" id="Phobius"/>
    </source>
</evidence>
<reference evidence="2 3" key="1">
    <citation type="journal article" date="2014" name="Genome Announc.">
        <title>Draft Genome Sequence of the Carrageenan-Degrading Bacterium Cellulophaga sp. Strain KL-A, Isolated from Decaying Marine Algae.</title>
        <authorList>
            <person name="Shan D."/>
            <person name="Ying J."/>
            <person name="Li X."/>
            <person name="Gao Z."/>
            <person name="Wei G."/>
            <person name="Shao Z."/>
        </authorList>
    </citation>
    <scope>NUCLEOTIDE SEQUENCE [LARGE SCALE GENOMIC DNA]</scope>
    <source>
        <strain evidence="2 3">KL-A</strain>
    </source>
</reference>
<gene>
    <name evidence="2" type="ORF">KLA_03472</name>
</gene>
<accession>A0ABP3BAM1</accession>
<name>A0ABP3BAM1_9FLAO</name>
<sequence>MIFYGSNSSQLKSKLTRQIPCANCNESAKFNVEVYGKYAHLYWIPIFPIGKTGGAVCTNCNTVFEPKQMDHNLKLEYQNVKDEAKTPIRHFSALFIIAILITGLSVSSFLDGKNSEEYIALPMVNDLYEFKTEANYYSTMKISSISDSIYFKFNEYETNKKSGISEIDIPKNYEEQEYGYTTKELQGLFKDNIIYEVKRN</sequence>
<feature type="transmembrane region" description="Helical" evidence="1">
    <location>
        <begin position="91"/>
        <end position="110"/>
    </location>
</feature>